<feature type="domain" description="Choline/carnitine acyltransferase" evidence="4">
    <location>
        <begin position="54"/>
        <end position="82"/>
    </location>
</feature>
<dbReference type="AlphaFoldDB" id="A0A8C2XNR5"/>
<name>A0A8C2XNR5_CYCLU</name>
<proteinExistence type="predicted"/>
<dbReference type="InterPro" id="IPR039551">
    <property type="entry name" value="Cho/carn_acyl_trans"/>
</dbReference>
<dbReference type="Pfam" id="PF00755">
    <property type="entry name" value="Carn_acyltransf"/>
    <property type="match status" value="1"/>
</dbReference>
<dbReference type="UniPathway" id="UPA00659"/>
<evidence type="ECO:0000256" key="3">
    <source>
        <dbReference type="ARBA" id="ARBA00048999"/>
    </source>
</evidence>
<evidence type="ECO:0000259" key="4">
    <source>
        <dbReference type="Pfam" id="PF00755"/>
    </source>
</evidence>
<dbReference type="InterPro" id="IPR042572">
    <property type="entry name" value="Carn_acyl_trans_N"/>
</dbReference>
<reference evidence="5" key="2">
    <citation type="submission" date="2025-09" db="UniProtKB">
        <authorList>
            <consortium name="Ensembl"/>
        </authorList>
    </citation>
    <scope>IDENTIFICATION</scope>
</reference>
<evidence type="ECO:0000313" key="6">
    <source>
        <dbReference type="Proteomes" id="UP000694565"/>
    </source>
</evidence>
<dbReference type="GeneTree" id="ENSGT00940000178192"/>
<sequence length="83" mass="9569">MQCVASLRKSGIHLRTAALGLHKRHYSSKKESSTEYLSQSVVPSMHYQKSLPRLPIPKLDDTVRRYLASQRPLLDDDQFRTMV</sequence>
<comment type="pathway">
    <text evidence="1">Lipid metabolism; fatty acid beta-oxidation.</text>
</comment>
<evidence type="ECO:0000313" key="5">
    <source>
        <dbReference type="Ensembl" id="ENSCLMP00005021072.1"/>
    </source>
</evidence>
<keyword evidence="2" id="KW-0808">Transferase</keyword>
<comment type="catalytic activity">
    <reaction evidence="3">
        <text>4,8-dimethylnonanoyl-CoA + (R)-carnitine = O-4,8-dimethylnonanoyl-(R)-carnitine + CoA</text>
        <dbReference type="Rhea" id="RHEA:44860"/>
        <dbReference type="ChEBI" id="CHEBI:16347"/>
        <dbReference type="ChEBI" id="CHEBI:57287"/>
        <dbReference type="ChEBI" id="CHEBI:77061"/>
        <dbReference type="ChEBI" id="CHEBI:84654"/>
    </reaction>
</comment>
<evidence type="ECO:0000256" key="1">
    <source>
        <dbReference type="ARBA" id="ARBA00005005"/>
    </source>
</evidence>
<dbReference type="InterPro" id="IPR000542">
    <property type="entry name" value="Carn_acyl_trans"/>
</dbReference>
<dbReference type="PANTHER" id="PTHR22589:SF16">
    <property type="entry name" value="CARNITINE O-PALMITOYLTRANSFERASE 2, MITOCHONDRIAL"/>
    <property type="match status" value="1"/>
</dbReference>
<keyword evidence="6" id="KW-1185">Reference proteome</keyword>
<dbReference type="SUPFAM" id="SSF52777">
    <property type="entry name" value="CoA-dependent acyltransferases"/>
    <property type="match status" value="1"/>
</dbReference>
<accession>A0A8C2XNR5</accession>
<dbReference type="Gene3D" id="1.10.275.20">
    <property type="entry name" value="Choline/Carnitine o-acyltransferase"/>
    <property type="match status" value="1"/>
</dbReference>
<dbReference type="Proteomes" id="UP000694565">
    <property type="component" value="Unplaced"/>
</dbReference>
<reference evidence="5" key="1">
    <citation type="submission" date="2025-08" db="UniProtKB">
        <authorList>
            <consortium name="Ensembl"/>
        </authorList>
    </citation>
    <scope>IDENTIFICATION</scope>
</reference>
<protein>
    <recommendedName>
        <fullName evidence="4">Choline/carnitine acyltransferase domain-containing protein</fullName>
    </recommendedName>
</protein>
<evidence type="ECO:0000256" key="2">
    <source>
        <dbReference type="ARBA" id="ARBA00023315"/>
    </source>
</evidence>
<dbReference type="Ensembl" id="ENSCLMT00005022132.1">
    <property type="protein sequence ID" value="ENSCLMP00005021072.1"/>
    <property type="gene ID" value="ENSCLMG00005010536.1"/>
</dbReference>
<dbReference type="GO" id="GO:0005739">
    <property type="term" value="C:mitochondrion"/>
    <property type="evidence" value="ECO:0007669"/>
    <property type="project" value="TreeGrafter"/>
</dbReference>
<keyword evidence="2" id="KW-0012">Acyltransferase</keyword>
<dbReference type="PANTHER" id="PTHR22589">
    <property type="entry name" value="CARNITINE O-ACYLTRANSFERASE"/>
    <property type="match status" value="1"/>
</dbReference>
<organism evidence="5 6">
    <name type="scientific">Cyclopterus lumpus</name>
    <name type="common">Lumpsucker</name>
    <dbReference type="NCBI Taxonomy" id="8103"/>
    <lineage>
        <taxon>Eukaryota</taxon>
        <taxon>Metazoa</taxon>
        <taxon>Chordata</taxon>
        <taxon>Craniata</taxon>
        <taxon>Vertebrata</taxon>
        <taxon>Euteleostomi</taxon>
        <taxon>Actinopterygii</taxon>
        <taxon>Neopterygii</taxon>
        <taxon>Teleostei</taxon>
        <taxon>Neoteleostei</taxon>
        <taxon>Acanthomorphata</taxon>
        <taxon>Eupercaria</taxon>
        <taxon>Perciformes</taxon>
        <taxon>Cottioidei</taxon>
        <taxon>Cottales</taxon>
        <taxon>Cyclopteridae</taxon>
        <taxon>Cyclopterus</taxon>
    </lineage>
</organism>
<dbReference type="GO" id="GO:0006635">
    <property type="term" value="P:fatty acid beta-oxidation"/>
    <property type="evidence" value="ECO:0007669"/>
    <property type="project" value="UniProtKB-UniPathway"/>
</dbReference>
<dbReference type="GO" id="GO:0004095">
    <property type="term" value="F:carnitine O-palmitoyltransferase activity"/>
    <property type="evidence" value="ECO:0007669"/>
    <property type="project" value="TreeGrafter"/>
</dbReference>
<dbReference type="PROSITE" id="PS00439">
    <property type="entry name" value="ACYLTRANSF_C_1"/>
    <property type="match status" value="1"/>
</dbReference>